<gene>
    <name evidence="1" type="ORF">NCTC12860_00986</name>
</gene>
<evidence type="ECO:0000313" key="2">
    <source>
        <dbReference type="Proteomes" id="UP000253846"/>
    </source>
</evidence>
<dbReference type="RefSeq" id="WP_026500141.1">
    <property type="nucleotide sequence ID" value="NZ_CACVBG010000001.1"/>
</dbReference>
<reference evidence="1 2" key="1">
    <citation type="submission" date="2018-06" db="EMBL/GenBank/DDBJ databases">
        <authorList>
            <consortium name="Pathogen Informatics"/>
            <person name="Doyle S."/>
        </authorList>
    </citation>
    <scope>NUCLEOTIDE SEQUENCE [LARGE SCALE GENOMIC DNA]</scope>
    <source>
        <strain evidence="1 2">NCTC12860</strain>
    </source>
</reference>
<dbReference type="Proteomes" id="UP000253846">
    <property type="component" value="Unassembled WGS sequence"/>
</dbReference>
<dbReference type="AlphaFoldDB" id="A0A336NDS9"/>
<organism evidence="1 2">
    <name type="scientific">Bartonella grahamii</name>
    <dbReference type="NCBI Taxonomy" id="33045"/>
    <lineage>
        <taxon>Bacteria</taxon>
        <taxon>Pseudomonadati</taxon>
        <taxon>Pseudomonadota</taxon>
        <taxon>Alphaproteobacteria</taxon>
        <taxon>Hyphomicrobiales</taxon>
        <taxon>Bartonellaceae</taxon>
        <taxon>Bartonella</taxon>
    </lineage>
</organism>
<protein>
    <submittedName>
        <fullName evidence="1">Uncharacterized protein</fullName>
    </submittedName>
</protein>
<accession>A0A336NDS9</accession>
<dbReference type="EMBL" id="UFTD01000001">
    <property type="protein sequence ID" value="SSZ39769.1"/>
    <property type="molecule type" value="Genomic_DNA"/>
</dbReference>
<sequence length="61" mass="7541">MEIGKYDGETRRCLLLKIKNNDEQRIFVIPFTETLHYIFHSRRREIDMMNLERKGYFCKKD</sequence>
<proteinExistence type="predicted"/>
<name>A0A336NDS9_BARGR</name>
<evidence type="ECO:0000313" key="1">
    <source>
        <dbReference type="EMBL" id="SSZ39769.1"/>
    </source>
</evidence>